<comment type="caution">
    <text evidence="7">The sequence shown here is derived from an EMBL/GenBank/DDBJ whole genome shotgun (WGS) entry which is preliminary data.</text>
</comment>
<comment type="similarity">
    <text evidence="1 5">Belongs to the peptidase S8 family.</text>
</comment>
<dbReference type="Proteomes" id="UP000321306">
    <property type="component" value="Unassembled WGS sequence"/>
</dbReference>
<dbReference type="AlphaFoldDB" id="A0A511NB64"/>
<dbReference type="GO" id="GO:0006508">
    <property type="term" value="P:proteolysis"/>
    <property type="evidence" value="ECO:0007669"/>
    <property type="project" value="UniProtKB-KW"/>
</dbReference>
<protein>
    <recommendedName>
        <fullName evidence="6">Peptidase S8/S53 domain-containing protein</fullName>
    </recommendedName>
</protein>
<dbReference type="PROSITE" id="PS00136">
    <property type="entry name" value="SUBTILASE_ASP"/>
    <property type="match status" value="1"/>
</dbReference>
<dbReference type="InterPro" id="IPR036852">
    <property type="entry name" value="Peptidase_S8/S53_dom_sf"/>
</dbReference>
<gene>
    <name evidence="7" type="ORF">DC3_56950</name>
</gene>
<dbReference type="InterPro" id="IPR050131">
    <property type="entry name" value="Peptidase_S8_subtilisin-like"/>
</dbReference>
<keyword evidence="3 5" id="KW-0378">Hydrolase</keyword>
<dbReference type="PANTHER" id="PTHR43806:SF11">
    <property type="entry name" value="CEREVISIN-RELATED"/>
    <property type="match status" value="1"/>
</dbReference>
<dbReference type="InterPro" id="IPR022398">
    <property type="entry name" value="Peptidase_S8_His-AS"/>
</dbReference>
<dbReference type="EMBL" id="BJXB01000055">
    <property type="protein sequence ID" value="GEM50060.1"/>
    <property type="molecule type" value="Genomic_DNA"/>
</dbReference>
<dbReference type="PANTHER" id="PTHR43806">
    <property type="entry name" value="PEPTIDASE S8"/>
    <property type="match status" value="1"/>
</dbReference>
<evidence type="ECO:0000256" key="3">
    <source>
        <dbReference type="ARBA" id="ARBA00022801"/>
    </source>
</evidence>
<dbReference type="InterPro" id="IPR015500">
    <property type="entry name" value="Peptidase_S8_subtilisin-rel"/>
</dbReference>
<dbReference type="Gene3D" id="3.40.50.200">
    <property type="entry name" value="Peptidase S8/S53 domain"/>
    <property type="match status" value="1"/>
</dbReference>
<keyword evidence="2 5" id="KW-0645">Protease</keyword>
<reference evidence="7 8" key="1">
    <citation type="submission" date="2019-07" db="EMBL/GenBank/DDBJ databases">
        <title>Whole genome shotgun sequence of Deinococcus cellulosilyticus NBRC 106333.</title>
        <authorList>
            <person name="Hosoyama A."/>
            <person name="Uohara A."/>
            <person name="Ohji S."/>
            <person name="Ichikawa N."/>
        </authorList>
    </citation>
    <scope>NUCLEOTIDE SEQUENCE [LARGE SCALE GENOMIC DNA]</scope>
    <source>
        <strain evidence="7 8">NBRC 106333</strain>
    </source>
</reference>
<proteinExistence type="inferred from homology"/>
<dbReference type="OrthoDB" id="9798386at2"/>
<dbReference type="PROSITE" id="PS00137">
    <property type="entry name" value="SUBTILASE_HIS"/>
    <property type="match status" value="1"/>
</dbReference>
<feature type="active site" description="Charge relay system" evidence="5">
    <location>
        <position position="308"/>
    </location>
</feature>
<evidence type="ECO:0000256" key="1">
    <source>
        <dbReference type="ARBA" id="ARBA00011073"/>
    </source>
</evidence>
<dbReference type="RefSeq" id="WP_146891847.1">
    <property type="nucleotide sequence ID" value="NZ_BJXB01000055.1"/>
</dbReference>
<evidence type="ECO:0000256" key="4">
    <source>
        <dbReference type="ARBA" id="ARBA00022825"/>
    </source>
</evidence>
<dbReference type="Pfam" id="PF00082">
    <property type="entry name" value="Peptidase_S8"/>
    <property type="match status" value="1"/>
</dbReference>
<evidence type="ECO:0000256" key="2">
    <source>
        <dbReference type="ARBA" id="ARBA00022670"/>
    </source>
</evidence>
<evidence type="ECO:0000256" key="5">
    <source>
        <dbReference type="PROSITE-ProRule" id="PRU01240"/>
    </source>
</evidence>
<feature type="domain" description="Peptidase S8/S53" evidence="6">
    <location>
        <begin position="299"/>
        <end position="570"/>
    </location>
</feature>
<keyword evidence="8" id="KW-1185">Reference proteome</keyword>
<sequence>MRAGLLFALTVLMTACGVTPPVIDYKLTQVIPAVAAPGETIQVFGVFPEHPQVTLDDLPVIAEPVNRNSFKVKLPVDQVAGLKVLRLKGITGGATFNVQPSIRAVRWESGTLVIDALGWNATSNPELLMDEVLLPVEKTSGALRYTFKQHPGFGVHQLKLQVNNQSSNMHPWDLQAARLKGQVLLDGQQPSAVMKQNLTVNVPNHRTLAVKPEHCALPNFPGLMEEKVYPEFQARRLSFQNQEQAESARLVLQADPCVSHVVFDDHLHVDSDQPPIKPTNATQWFWKALGVEEVPPEGGKGVVVAVIDTGVFPHPEFSDRLLPGYDFLDEDSNPTDTSGHGTHVTGLIAAAKQLKSAAPQVHILPVRVIGKGQAGSNLDLARALLYAVNALPSHPNPHPADIINLSLGNPSDSPELRSAIDTVLSRGALVVAATGNDGGSLNYPAAYPGVVAVTSVSGPTGIYQPAYANRGWGTQISAFGGDTSVDRDKDGNMDGILSTDIEQVLIGDQLQYQPTFSLKQGTSMATPQVSSIAAALLSSGTPHTLLKTTLLNTATDLGGTWGFDLQYGAGLVHFTPGLKTARVYVVVRDAQNKMLAWTVSQEGSFVLGSLPAQQDLRVQAYLDADGDGWVNEAGEMASSTQQVFLNPKVETVLPEVFQLKPIMDAQPMKLQE</sequence>
<dbReference type="PRINTS" id="PR00723">
    <property type="entry name" value="SUBTILISIN"/>
</dbReference>
<dbReference type="GO" id="GO:0004252">
    <property type="term" value="F:serine-type endopeptidase activity"/>
    <property type="evidence" value="ECO:0007669"/>
    <property type="project" value="UniProtKB-UniRule"/>
</dbReference>
<dbReference type="PROSITE" id="PS51892">
    <property type="entry name" value="SUBTILASE"/>
    <property type="match status" value="1"/>
</dbReference>
<evidence type="ECO:0000313" key="7">
    <source>
        <dbReference type="EMBL" id="GEM50060.1"/>
    </source>
</evidence>
<organism evidence="7 8">
    <name type="scientific">Deinococcus cellulosilyticus (strain DSM 18568 / NBRC 106333 / KACC 11606 / 5516J-15)</name>
    <dbReference type="NCBI Taxonomy" id="1223518"/>
    <lineage>
        <taxon>Bacteria</taxon>
        <taxon>Thermotogati</taxon>
        <taxon>Deinococcota</taxon>
        <taxon>Deinococci</taxon>
        <taxon>Deinococcales</taxon>
        <taxon>Deinococcaceae</taxon>
        <taxon>Deinococcus</taxon>
    </lineage>
</organism>
<dbReference type="InterPro" id="IPR023827">
    <property type="entry name" value="Peptidase_S8_Asp-AS"/>
</dbReference>
<name>A0A511NB64_DEIC1</name>
<accession>A0A511NB64</accession>
<dbReference type="SUPFAM" id="SSF52743">
    <property type="entry name" value="Subtilisin-like"/>
    <property type="match status" value="1"/>
</dbReference>
<evidence type="ECO:0000259" key="6">
    <source>
        <dbReference type="Pfam" id="PF00082"/>
    </source>
</evidence>
<feature type="active site" description="Charge relay system" evidence="5">
    <location>
        <position position="523"/>
    </location>
</feature>
<evidence type="ECO:0000313" key="8">
    <source>
        <dbReference type="Proteomes" id="UP000321306"/>
    </source>
</evidence>
<dbReference type="PROSITE" id="PS51257">
    <property type="entry name" value="PROKAR_LIPOPROTEIN"/>
    <property type="match status" value="1"/>
</dbReference>
<keyword evidence="4 5" id="KW-0720">Serine protease</keyword>
<feature type="active site" description="Charge relay system" evidence="5">
    <location>
        <position position="340"/>
    </location>
</feature>
<dbReference type="InterPro" id="IPR000209">
    <property type="entry name" value="Peptidase_S8/S53_dom"/>
</dbReference>